<reference evidence="3" key="1">
    <citation type="submission" date="2024-06" db="EMBL/GenBank/DDBJ databases">
        <title>Multi-omics analyses provide insights into the biosynthesis of the anticancer antibiotic pleurotin in Hohenbuehelia grisea.</title>
        <authorList>
            <person name="Weaver J.A."/>
            <person name="Alberti F."/>
        </authorList>
    </citation>
    <scope>NUCLEOTIDE SEQUENCE [LARGE SCALE GENOMIC DNA]</scope>
    <source>
        <strain evidence="3">T-177</strain>
    </source>
</reference>
<sequence>MQQSPLKAPSSVKDKPFLKSRQQLDAGNTTSNYGVRLNITRQLRLTNNCGLKAAAQLRLVKVPVCTPPPKRYEQTNAKQTDDVQRKHGPSYGGVQSLKRKPRERNSMSSRKAGMVRKSDKPSTSTVDCPGASRSIEPNSLTIDSLGASGAGTSIDPIVI</sequence>
<name>A0ABR3J8E9_9AGAR</name>
<feature type="region of interest" description="Disordered" evidence="1">
    <location>
        <begin position="65"/>
        <end position="159"/>
    </location>
</feature>
<organism evidence="2 3">
    <name type="scientific">Hohenbuehelia grisea</name>
    <dbReference type="NCBI Taxonomy" id="104357"/>
    <lineage>
        <taxon>Eukaryota</taxon>
        <taxon>Fungi</taxon>
        <taxon>Dikarya</taxon>
        <taxon>Basidiomycota</taxon>
        <taxon>Agaricomycotina</taxon>
        <taxon>Agaricomycetes</taxon>
        <taxon>Agaricomycetidae</taxon>
        <taxon>Agaricales</taxon>
        <taxon>Pleurotineae</taxon>
        <taxon>Pleurotaceae</taxon>
        <taxon>Hohenbuehelia</taxon>
    </lineage>
</organism>
<comment type="caution">
    <text evidence="2">The sequence shown here is derived from an EMBL/GenBank/DDBJ whole genome shotgun (WGS) entry which is preliminary data.</text>
</comment>
<keyword evidence="3" id="KW-1185">Reference proteome</keyword>
<evidence type="ECO:0000313" key="2">
    <source>
        <dbReference type="EMBL" id="KAL0951862.1"/>
    </source>
</evidence>
<feature type="region of interest" description="Disordered" evidence="1">
    <location>
        <begin position="1"/>
        <end position="32"/>
    </location>
</feature>
<evidence type="ECO:0000313" key="3">
    <source>
        <dbReference type="Proteomes" id="UP001556367"/>
    </source>
</evidence>
<feature type="compositionally biased region" description="Polar residues" evidence="1">
    <location>
        <begin position="20"/>
        <end position="32"/>
    </location>
</feature>
<accession>A0ABR3J8E9</accession>
<dbReference type="EMBL" id="JASNQZ010000011">
    <property type="protein sequence ID" value="KAL0951862.1"/>
    <property type="molecule type" value="Genomic_DNA"/>
</dbReference>
<evidence type="ECO:0000256" key="1">
    <source>
        <dbReference type="SAM" id="MobiDB-lite"/>
    </source>
</evidence>
<proteinExistence type="predicted"/>
<dbReference type="Proteomes" id="UP001556367">
    <property type="component" value="Unassembled WGS sequence"/>
</dbReference>
<protein>
    <submittedName>
        <fullName evidence="2">Uncharacterized protein</fullName>
    </submittedName>
</protein>
<gene>
    <name evidence="2" type="ORF">HGRIS_008522</name>
</gene>